<sequence>MKILLRLPNWLGDGVMATPMLETLRSHYQDSAFILVGSAVVCALFKDYPNTTSIIDNTKQAKNRLLATAQLAKRIGTCNLSITLTNHFYSALLLYLTKTPTRIGYAKFGRTFLLTHALKPLSSGHQVQRYYHLLSTCIPHLNPNPPALKLLAPTLPKTSKRIGLNPGAAYGSAKRWSAESFAQVGAHFLDQGYEVYLFGARGDLEVVGAIARLIGSNPKLINLCNQTTLPELIAMLATLDLFITNDSGPMHIATALQTPLIALFGPTDMQETSPWHHPRARLISKNLPCAPCKKRVCPLKSGGAIQPHACMHEITPEEVIIHAHALLG</sequence>
<comment type="caution">
    <text evidence="6">The sequence shown here is derived from an EMBL/GenBank/DDBJ whole genome shotgun (WGS) entry which is preliminary data.</text>
</comment>
<gene>
    <name evidence="6" type="primary">waaF</name>
    <name evidence="6" type="ORF">ACFOPX_01465</name>
</gene>
<reference evidence="7" key="1">
    <citation type="journal article" date="2019" name="Int. J. Syst. Evol. Microbiol.">
        <title>The Global Catalogue of Microorganisms (GCM) 10K type strain sequencing project: providing services to taxonomists for standard genome sequencing and annotation.</title>
        <authorList>
            <consortium name="The Broad Institute Genomics Platform"/>
            <consortium name="The Broad Institute Genome Sequencing Center for Infectious Disease"/>
            <person name="Wu L."/>
            <person name="Ma J."/>
        </authorList>
    </citation>
    <scope>NUCLEOTIDE SEQUENCE [LARGE SCALE GENOMIC DNA]</scope>
    <source>
        <strain evidence="7">CCUG 53816</strain>
    </source>
</reference>
<dbReference type="Gene3D" id="3.40.50.2000">
    <property type="entry name" value="Glycogen Phosphorylase B"/>
    <property type="match status" value="2"/>
</dbReference>
<dbReference type="RefSeq" id="WP_104751726.1">
    <property type="nucleotide sequence ID" value="NZ_FZMF01000005.1"/>
</dbReference>
<organism evidence="6 7">
    <name type="scientific">Helicobacter baculiformis</name>
    <dbReference type="NCBI Taxonomy" id="427351"/>
    <lineage>
        <taxon>Bacteria</taxon>
        <taxon>Pseudomonadati</taxon>
        <taxon>Campylobacterota</taxon>
        <taxon>Epsilonproteobacteria</taxon>
        <taxon>Campylobacterales</taxon>
        <taxon>Helicobacteraceae</taxon>
        <taxon>Helicobacter</taxon>
    </lineage>
</organism>
<protein>
    <recommendedName>
        <fullName evidence="4">lipopolysaccharide heptosyltransferase II</fullName>
        <ecNumber evidence="4">2.4.99.24</ecNumber>
    </recommendedName>
</protein>
<dbReference type="Pfam" id="PF01075">
    <property type="entry name" value="Glyco_transf_9"/>
    <property type="match status" value="1"/>
</dbReference>
<dbReference type="CDD" id="cd03789">
    <property type="entry name" value="GT9_LPS_heptosyltransferase"/>
    <property type="match status" value="1"/>
</dbReference>
<keyword evidence="1" id="KW-0328">Glycosyltransferase</keyword>
<keyword evidence="7" id="KW-1185">Reference proteome</keyword>
<dbReference type="NCBIfam" id="TIGR02195">
    <property type="entry name" value="heptsyl_trn_II"/>
    <property type="match status" value="1"/>
</dbReference>
<dbReference type="PANTHER" id="PTHR30160">
    <property type="entry name" value="TETRAACYLDISACCHARIDE 4'-KINASE-RELATED"/>
    <property type="match status" value="1"/>
</dbReference>
<comment type="similarity">
    <text evidence="3">Belongs to the glycosyltransferase 9 family.</text>
</comment>
<evidence type="ECO:0000256" key="2">
    <source>
        <dbReference type="ARBA" id="ARBA00022679"/>
    </source>
</evidence>
<evidence type="ECO:0000256" key="5">
    <source>
        <dbReference type="ARBA" id="ARBA00047503"/>
    </source>
</evidence>
<comment type="catalytic activity">
    <reaction evidence="5">
        <text>an L-alpha-D-Hep-(1-&gt;5)-[alpha-Kdo-(2-&gt;4)]-alpha-Kdo-(2-&gt;6)-lipid A + ADP-L-glycero-beta-D-manno-heptose = an L-alpha-D-Hep-(1-&gt;3)-L-alpha-D-Hep-(1-&gt;5)-[alpha-Kdo-(2-&gt;4)]-alpha-Kdo-(2-&gt;6)-lipid A + ADP + H(+)</text>
        <dbReference type="Rhea" id="RHEA:74071"/>
        <dbReference type="ChEBI" id="CHEBI:15378"/>
        <dbReference type="ChEBI" id="CHEBI:61506"/>
        <dbReference type="ChEBI" id="CHEBI:193068"/>
        <dbReference type="ChEBI" id="CHEBI:193069"/>
        <dbReference type="ChEBI" id="CHEBI:456216"/>
        <dbReference type="EC" id="2.4.99.24"/>
    </reaction>
</comment>
<evidence type="ECO:0000256" key="1">
    <source>
        <dbReference type="ARBA" id="ARBA00022676"/>
    </source>
</evidence>
<dbReference type="EC" id="2.4.99.24" evidence="4"/>
<proteinExistence type="inferred from homology"/>
<evidence type="ECO:0000313" key="6">
    <source>
        <dbReference type="EMBL" id="MFC3847205.1"/>
    </source>
</evidence>
<evidence type="ECO:0000256" key="4">
    <source>
        <dbReference type="ARBA" id="ARBA00044042"/>
    </source>
</evidence>
<evidence type="ECO:0000256" key="3">
    <source>
        <dbReference type="ARBA" id="ARBA00043995"/>
    </source>
</evidence>
<accession>A0ABV7ZGC3</accession>
<dbReference type="InterPro" id="IPR051199">
    <property type="entry name" value="LPS_LOS_Heptosyltrfase"/>
</dbReference>
<dbReference type="SUPFAM" id="SSF53756">
    <property type="entry name" value="UDP-Glycosyltransferase/glycogen phosphorylase"/>
    <property type="match status" value="1"/>
</dbReference>
<dbReference type="Proteomes" id="UP001595783">
    <property type="component" value="Unassembled WGS sequence"/>
</dbReference>
<dbReference type="InterPro" id="IPR002201">
    <property type="entry name" value="Glyco_trans_9"/>
</dbReference>
<keyword evidence="2" id="KW-0808">Transferase</keyword>
<evidence type="ECO:0000313" key="7">
    <source>
        <dbReference type="Proteomes" id="UP001595783"/>
    </source>
</evidence>
<name>A0ABV7ZGC3_9HELI</name>
<dbReference type="PANTHER" id="PTHR30160:SF7">
    <property type="entry name" value="ADP-HEPTOSE--LPS HEPTOSYLTRANSFERASE 2"/>
    <property type="match status" value="1"/>
</dbReference>
<dbReference type="EMBL" id="JBHRZO010000006">
    <property type="protein sequence ID" value="MFC3847205.1"/>
    <property type="molecule type" value="Genomic_DNA"/>
</dbReference>
<dbReference type="InterPro" id="IPR011910">
    <property type="entry name" value="RfaF"/>
</dbReference>